<dbReference type="Proteomes" id="UP001597357">
    <property type="component" value="Unassembled WGS sequence"/>
</dbReference>
<evidence type="ECO:0000259" key="1">
    <source>
        <dbReference type="Pfam" id="PF13566"/>
    </source>
</evidence>
<dbReference type="InterPro" id="IPR025404">
    <property type="entry name" value="DUF4130"/>
</dbReference>
<sequence>MKIVLFDHSFEGLLSAIFEVFHLRLKDVKLMGQNNHAASFFDEEIWVSTDQEKAARVAKGIIKYGGKSDLTWLYRCFLSELAEVPQLILAYIRQLMVDKHSGKNDFSRDAVIQLQKINKMIGREKHRMDAFVRFEKTANGLYFARIAPDFNVLPLNAKHFKTRYADQEWCIYDIKRDYGLLYDLESLRHVHLPSVNTFLHSTPPDLLAEDEVAYKKLWKNYFEHTNIQERANKKLHTQHVPKRYWKYLSEKYILDY</sequence>
<dbReference type="NCBIfam" id="TIGR03915">
    <property type="entry name" value="SAM_7_link_chp"/>
    <property type="match status" value="1"/>
</dbReference>
<dbReference type="EMBL" id="JBHULZ010000008">
    <property type="protein sequence ID" value="MFD2696705.1"/>
    <property type="molecule type" value="Genomic_DNA"/>
</dbReference>
<comment type="caution">
    <text evidence="2">The sequence shown here is derived from an EMBL/GenBank/DDBJ whole genome shotgun (WGS) entry which is preliminary data.</text>
</comment>
<name>A0ABW5SBF3_9FLAO</name>
<gene>
    <name evidence="2" type="ORF">ACFSQ0_01760</name>
</gene>
<evidence type="ECO:0000313" key="3">
    <source>
        <dbReference type="Proteomes" id="UP001597357"/>
    </source>
</evidence>
<protein>
    <submittedName>
        <fullName evidence="2">TIGR03915 family putative DNA repair protein</fullName>
    </submittedName>
</protein>
<feature type="domain" description="DUF4130" evidence="1">
    <location>
        <begin position="84"/>
        <end position="250"/>
    </location>
</feature>
<keyword evidence="3" id="KW-1185">Reference proteome</keyword>
<proteinExistence type="predicted"/>
<evidence type="ECO:0000313" key="2">
    <source>
        <dbReference type="EMBL" id="MFD2696705.1"/>
    </source>
</evidence>
<dbReference type="RefSeq" id="WP_379043274.1">
    <property type="nucleotide sequence ID" value="NZ_JBHULZ010000008.1"/>
</dbReference>
<dbReference type="Pfam" id="PF13566">
    <property type="entry name" value="DUF4130"/>
    <property type="match status" value="1"/>
</dbReference>
<reference evidence="3" key="1">
    <citation type="journal article" date="2019" name="Int. J. Syst. Evol. Microbiol.">
        <title>The Global Catalogue of Microorganisms (GCM) 10K type strain sequencing project: providing services to taxonomists for standard genome sequencing and annotation.</title>
        <authorList>
            <consortium name="The Broad Institute Genomics Platform"/>
            <consortium name="The Broad Institute Genome Sequencing Center for Infectious Disease"/>
            <person name="Wu L."/>
            <person name="Ma J."/>
        </authorList>
    </citation>
    <scope>NUCLEOTIDE SEQUENCE [LARGE SCALE GENOMIC DNA]</scope>
    <source>
        <strain evidence="3">KCTC 42255</strain>
    </source>
</reference>
<accession>A0ABW5SBF3</accession>
<organism evidence="2 3">
    <name type="scientific">Mesonia sediminis</name>
    <dbReference type="NCBI Taxonomy" id="1703946"/>
    <lineage>
        <taxon>Bacteria</taxon>
        <taxon>Pseudomonadati</taxon>
        <taxon>Bacteroidota</taxon>
        <taxon>Flavobacteriia</taxon>
        <taxon>Flavobacteriales</taxon>
        <taxon>Flavobacteriaceae</taxon>
        <taxon>Mesonia</taxon>
    </lineage>
</organism>
<dbReference type="InterPro" id="IPR023875">
    <property type="entry name" value="DNA_repair_put"/>
</dbReference>